<evidence type="ECO:0000256" key="1">
    <source>
        <dbReference type="ARBA" id="ARBA00022614"/>
    </source>
</evidence>
<proteinExistence type="predicted"/>
<dbReference type="SMART" id="SM00082">
    <property type="entry name" value="LRRCT"/>
    <property type="match status" value="1"/>
</dbReference>
<dbReference type="InterPro" id="IPR000483">
    <property type="entry name" value="Cys-rich_flank_reg_C"/>
</dbReference>
<name>H2Z9G5_CIOSA</name>
<feature type="transmembrane region" description="Helical" evidence="3">
    <location>
        <begin position="80"/>
        <end position="102"/>
    </location>
</feature>
<dbReference type="InParanoid" id="H2Z9G5"/>
<keyword evidence="6" id="KW-1185">Reference proteome</keyword>
<dbReference type="Proteomes" id="UP000007875">
    <property type="component" value="Unassembled WGS sequence"/>
</dbReference>
<reference evidence="6" key="1">
    <citation type="submission" date="2003-08" db="EMBL/GenBank/DDBJ databases">
        <authorList>
            <person name="Birren B."/>
            <person name="Nusbaum C."/>
            <person name="Abebe A."/>
            <person name="Abouelleil A."/>
            <person name="Adekoya E."/>
            <person name="Ait-zahra M."/>
            <person name="Allen N."/>
            <person name="Allen T."/>
            <person name="An P."/>
            <person name="Anderson M."/>
            <person name="Anderson S."/>
            <person name="Arachchi H."/>
            <person name="Armbruster J."/>
            <person name="Bachantsang P."/>
            <person name="Baldwin J."/>
            <person name="Barry A."/>
            <person name="Bayul T."/>
            <person name="Blitshsteyn B."/>
            <person name="Bloom T."/>
            <person name="Blye J."/>
            <person name="Boguslavskiy L."/>
            <person name="Borowsky M."/>
            <person name="Boukhgalter B."/>
            <person name="Brunache A."/>
            <person name="Butler J."/>
            <person name="Calixte N."/>
            <person name="Calvo S."/>
            <person name="Camarata J."/>
            <person name="Campo K."/>
            <person name="Chang J."/>
            <person name="Cheshatsang Y."/>
            <person name="Citroen M."/>
            <person name="Collymore A."/>
            <person name="Considine T."/>
            <person name="Cook A."/>
            <person name="Cooke P."/>
            <person name="Corum B."/>
            <person name="Cuomo C."/>
            <person name="David R."/>
            <person name="Dawoe T."/>
            <person name="Degray S."/>
            <person name="Dodge S."/>
            <person name="Dooley K."/>
            <person name="Dorje P."/>
            <person name="Dorjee K."/>
            <person name="Dorris L."/>
            <person name="Duffey N."/>
            <person name="Dupes A."/>
            <person name="Elkins T."/>
            <person name="Engels R."/>
            <person name="Erickson J."/>
            <person name="Farina A."/>
            <person name="Faro S."/>
            <person name="Ferreira P."/>
            <person name="Fischer H."/>
            <person name="Fitzgerald M."/>
            <person name="Foley K."/>
            <person name="Gage D."/>
            <person name="Galagan J."/>
            <person name="Gearin G."/>
            <person name="Gnerre S."/>
            <person name="Gnirke A."/>
            <person name="Goyette A."/>
            <person name="Graham J."/>
            <person name="Grandbois E."/>
            <person name="Gyaltsen K."/>
            <person name="Hafez N."/>
            <person name="Hagopian D."/>
            <person name="Hagos B."/>
            <person name="Hall J."/>
            <person name="Hatcher B."/>
            <person name="Heller A."/>
            <person name="Higgins H."/>
            <person name="Honan T."/>
            <person name="Horn A."/>
            <person name="Houde N."/>
            <person name="Hughes L."/>
            <person name="Hulme W."/>
            <person name="Husby E."/>
            <person name="Iliev I."/>
            <person name="Jaffe D."/>
            <person name="Jones C."/>
            <person name="Kamal M."/>
            <person name="Kamat A."/>
            <person name="Kamvysselis M."/>
            <person name="Karlsson E."/>
            <person name="Kells C."/>
            <person name="Kieu A."/>
            <person name="Kisner P."/>
            <person name="Kodira C."/>
            <person name="Kulbokas E."/>
            <person name="Labutti K."/>
            <person name="Lama D."/>
            <person name="Landers T."/>
            <person name="Leger J."/>
            <person name="Levine S."/>
            <person name="Lewis D."/>
            <person name="Lewis T."/>
            <person name="Lindblad-toh K."/>
            <person name="Liu X."/>
            <person name="Lokyitsang T."/>
            <person name="Lokyitsang Y."/>
            <person name="Lucien O."/>
            <person name="Lui A."/>
            <person name="Ma L.J."/>
            <person name="Mabbitt R."/>
            <person name="Macdonald J."/>
            <person name="Maclean C."/>
            <person name="Major J."/>
            <person name="Manning J."/>
            <person name="Marabella R."/>
            <person name="Maru K."/>
            <person name="Matthews C."/>
            <person name="Mauceli E."/>
            <person name="Mccarthy M."/>
            <person name="Mcdonough S."/>
            <person name="Mcghee T."/>
            <person name="Meldrim J."/>
            <person name="Meneus L."/>
            <person name="Mesirov J."/>
            <person name="Mihalev A."/>
            <person name="Mihova T."/>
            <person name="Mikkelsen T."/>
            <person name="Mlenga V."/>
            <person name="Moru K."/>
            <person name="Mozes J."/>
            <person name="Mulrain L."/>
            <person name="Munson G."/>
            <person name="Naylor J."/>
            <person name="Newes C."/>
            <person name="Nguyen C."/>
            <person name="Nguyen N."/>
            <person name="Nguyen T."/>
            <person name="Nicol R."/>
            <person name="Nielsen C."/>
            <person name="Nizzari M."/>
            <person name="Norbu C."/>
            <person name="Norbu N."/>
            <person name="O'donnell P."/>
            <person name="Okoawo O."/>
            <person name="O'leary S."/>
            <person name="Omotosho B."/>
            <person name="O'neill K."/>
            <person name="Osman S."/>
            <person name="Parker S."/>
            <person name="Perrin D."/>
            <person name="Phunkhang P."/>
            <person name="Piqani B."/>
            <person name="Purcell S."/>
            <person name="Rachupka T."/>
            <person name="Ramasamy U."/>
            <person name="Rameau R."/>
            <person name="Ray V."/>
            <person name="Raymond C."/>
            <person name="Retta R."/>
            <person name="Richardson S."/>
            <person name="Rise C."/>
            <person name="Rodriguez J."/>
            <person name="Rogers J."/>
            <person name="Rogov P."/>
            <person name="Rutman M."/>
            <person name="Schupbach R."/>
            <person name="Seaman C."/>
            <person name="Settipalli S."/>
            <person name="Sharpe T."/>
            <person name="Sheridan J."/>
            <person name="Sherpa N."/>
            <person name="Shi J."/>
            <person name="Smirnov S."/>
            <person name="Smith C."/>
            <person name="Sougnez C."/>
            <person name="Spencer B."/>
            <person name="Stalker J."/>
            <person name="Stange-thomann N."/>
            <person name="Stavropoulos S."/>
            <person name="Stetson K."/>
            <person name="Stone C."/>
            <person name="Stone S."/>
            <person name="Stubbs M."/>
            <person name="Talamas J."/>
            <person name="Tchuinga P."/>
            <person name="Tenzing P."/>
            <person name="Tesfaye S."/>
            <person name="Theodore J."/>
            <person name="Thoulutsang Y."/>
            <person name="Topham K."/>
            <person name="Towey S."/>
            <person name="Tsamla T."/>
            <person name="Tsomo N."/>
            <person name="Vallee D."/>
            <person name="Vassiliev H."/>
            <person name="Venkataraman V."/>
            <person name="Vinson J."/>
            <person name="Vo A."/>
            <person name="Wade C."/>
            <person name="Wang S."/>
            <person name="Wangchuk T."/>
            <person name="Wangdi T."/>
            <person name="Whittaker C."/>
            <person name="Wilkinson J."/>
            <person name="Wu Y."/>
            <person name="Wyman D."/>
            <person name="Yadav S."/>
            <person name="Yang S."/>
            <person name="Yang X."/>
            <person name="Yeager S."/>
            <person name="Yee E."/>
            <person name="Young G."/>
            <person name="Zainoun J."/>
            <person name="Zembeck L."/>
            <person name="Zimmer A."/>
            <person name="Zody M."/>
            <person name="Lander E."/>
        </authorList>
    </citation>
    <scope>NUCLEOTIDE SEQUENCE [LARGE SCALE GENOMIC DNA]</scope>
</reference>
<evidence type="ECO:0000256" key="2">
    <source>
        <dbReference type="ARBA" id="ARBA00022729"/>
    </source>
</evidence>
<dbReference type="AlphaFoldDB" id="H2Z9G5"/>
<organism evidence="5 6">
    <name type="scientific">Ciona savignyi</name>
    <name type="common">Pacific transparent sea squirt</name>
    <dbReference type="NCBI Taxonomy" id="51511"/>
    <lineage>
        <taxon>Eukaryota</taxon>
        <taxon>Metazoa</taxon>
        <taxon>Chordata</taxon>
        <taxon>Tunicata</taxon>
        <taxon>Ascidiacea</taxon>
        <taxon>Phlebobranchia</taxon>
        <taxon>Cionidae</taxon>
        <taxon>Ciona</taxon>
    </lineage>
</organism>
<sequence>MHMELWENPFRCDCHLRWFVEWISKMEHENPQTEIRFQCETPSRMSGKTSSRTSVGEFTCEEDSVSDRQQNPCDSKVTSFVAISIISTLFFCGIVVCLFSLLRKKRRTKTTRESNGFIRMRRTENGNVKSSRNTTSSEIEAIYGEDEIGL</sequence>
<feature type="domain" description="LRRCT" evidence="4">
    <location>
        <begin position="8"/>
        <end position="61"/>
    </location>
</feature>
<dbReference type="GeneTree" id="ENSGT00940000173750"/>
<reference evidence="5" key="2">
    <citation type="submission" date="2025-08" db="UniProtKB">
        <authorList>
            <consortium name="Ensembl"/>
        </authorList>
    </citation>
    <scope>IDENTIFICATION</scope>
</reference>
<keyword evidence="3" id="KW-0812">Transmembrane</keyword>
<accession>H2Z9G5</accession>
<evidence type="ECO:0000313" key="6">
    <source>
        <dbReference type="Proteomes" id="UP000007875"/>
    </source>
</evidence>
<dbReference type="InterPro" id="IPR032675">
    <property type="entry name" value="LRR_dom_sf"/>
</dbReference>
<dbReference type="Gene3D" id="3.80.10.10">
    <property type="entry name" value="Ribonuclease Inhibitor"/>
    <property type="match status" value="1"/>
</dbReference>
<evidence type="ECO:0000256" key="3">
    <source>
        <dbReference type="SAM" id="Phobius"/>
    </source>
</evidence>
<protein>
    <recommendedName>
        <fullName evidence="4">LRRCT domain-containing protein</fullName>
    </recommendedName>
</protein>
<evidence type="ECO:0000259" key="4">
    <source>
        <dbReference type="SMART" id="SM00082"/>
    </source>
</evidence>
<dbReference type="HOGENOM" id="CLU_1739876_0_0_1"/>
<keyword evidence="2" id="KW-0732">Signal</keyword>
<reference evidence="5" key="3">
    <citation type="submission" date="2025-09" db="UniProtKB">
        <authorList>
            <consortium name="Ensembl"/>
        </authorList>
    </citation>
    <scope>IDENTIFICATION</scope>
</reference>
<keyword evidence="3" id="KW-1133">Transmembrane helix</keyword>
<keyword evidence="1" id="KW-0433">Leucine-rich repeat</keyword>
<dbReference type="Ensembl" id="ENSCSAVT00000014395.1">
    <property type="protein sequence ID" value="ENSCSAVP00000014230.1"/>
    <property type="gene ID" value="ENSCSAVG00000008342.1"/>
</dbReference>
<evidence type="ECO:0000313" key="5">
    <source>
        <dbReference type="Ensembl" id="ENSCSAVP00000014230.1"/>
    </source>
</evidence>
<keyword evidence="3" id="KW-0472">Membrane</keyword>